<evidence type="ECO:0000313" key="3">
    <source>
        <dbReference type="Proteomes" id="UP000322267"/>
    </source>
</evidence>
<evidence type="ECO:0000313" key="2">
    <source>
        <dbReference type="EMBL" id="TYS17830.1"/>
    </source>
</evidence>
<name>A0A5D4NV67_9BACI</name>
<reference evidence="2 3" key="1">
    <citation type="submission" date="2019-08" db="EMBL/GenBank/DDBJ databases">
        <title>Bacillus genomes from the desert of Cuatro Cienegas, Coahuila.</title>
        <authorList>
            <person name="Olmedo-Alvarez G."/>
        </authorList>
    </citation>
    <scope>NUCLEOTIDE SEQUENCE [LARGE SCALE GENOMIC DNA]</scope>
    <source>
        <strain evidence="2 3">CH34_1T</strain>
    </source>
</reference>
<feature type="domain" description="NERD" evidence="1">
    <location>
        <begin position="37"/>
        <end position="147"/>
    </location>
</feature>
<comment type="caution">
    <text evidence="2">The sequence shown here is derived from an EMBL/GenBank/DDBJ whole genome shotgun (WGS) entry which is preliminary data.</text>
</comment>
<sequence length="303" mass="35876">MIIKNREPSKELKKLRALKPRIRFTREAESYHEYLEKGFDGELTFDKRSKPLTEKMLFLNDLSLKQNNSECQIDSIALAANKLHMFEIKNFEGDYSVKGDKWYSPSNKLVKNPLQQLERSDTLLNQLLNEKGFPHTVESHLIFIHPEFHLFNIPSRLPIIYFSQFNRFIKKKNELPLKITQTDTRLAETLLSLHVDEDPQDNHNLPLYDYDSLKKGIFCPRCLNVYGPPEYTSFYCTACKIKEGTKEAVLRSVEEFRLLFPERKITTHQIFEWCGVFKDQRRIRKILKENFKREGENSGTYFR</sequence>
<dbReference type="RefSeq" id="WP_148939229.1">
    <property type="nucleotide sequence ID" value="NZ_VTEI01000003.1"/>
</dbReference>
<dbReference type="AlphaFoldDB" id="A0A5D4NV67"/>
<protein>
    <submittedName>
        <fullName evidence="2">NERD domain-containing protein</fullName>
    </submittedName>
</protein>
<evidence type="ECO:0000259" key="1">
    <source>
        <dbReference type="PROSITE" id="PS50965"/>
    </source>
</evidence>
<organism evidence="2 3">
    <name type="scientific">Rossellomorea vietnamensis</name>
    <dbReference type="NCBI Taxonomy" id="218284"/>
    <lineage>
        <taxon>Bacteria</taxon>
        <taxon>Bacillati</taxon>
        <taxon>Bacillota</taxon>
        <taxon>Bacilli</taxon>
        <taxon>Bacillales</taxon>
        <taxon>Bacillaceae</taxon>
        <taxon>Rossellomorea</taxon>
    </lineage>
</organism>
<dbReference type="InterPro" id="IPR011528">
    <property type="entry name" value="NERD"/>
</dbReference>
<dbReference type="PROSITE" id="PS50965">
    <property type="entry name" value="NERD"/>
    <property type="match status" value="1"/>
</dbReference>
<dbReference type="Pfam" id="PF08378">
    <property type="entry name" value="NERD"/>
    <property type="match status" value="1"/>
</dbReference>
<proteinExistence type="predicted"/>
<accession>A0A5D4NV67</accession>
<gene>
    <name evidence="2" type="ORF">FZC78_08245</name>
</gene>
<dbReference type="EMBL" id="VTEI01000003">
    <property type="protein sequence ID" value="TYS17830.1"/>
    <property type="molecule type" value="Genomic_DNA"/>
</dbReference>
<dbReference type="Proteomes" id="UP000322267">
    <property type="component" value="Unassembled WGS sequence"/>
</dbReference>
<dbReference type="OrthoDB" id="2164794at2"/>